<dbReference type="STRING" id="1834516.BL253_09320"/>
<dbReference type="PROSITE" id="PS50011">
    <property type="entry name" value="PROTEIN_KINASE_DOM"/>
    <property type="match status" value="1"/>
</dbReference>
<dbReference type="Gene3D" id="1.25.40.10">
    <property type="entry name" value="Tetratricopeptide repeat domain"/>
    <property type="match status" value="1"/>
</dbReference>
<dbReference type="SUPFAM" id="SSF56112">
    <property type="entry name" value="Protein kinase-like (PK-like)"/>
    <property type="match status" value="1"/>
</dbReference>
<dbReference type="InterPro" id="IPR011990">
    <property type="entry name" value="TPR-like_helical_dom_sf"/>
</dbReference>
<keyword evidence="2" id="KW-0677">Repeat</keyword>
<evidence type="ECO:0000256" key="1">
    <source>
        <dbReference type="ARBA" id="ARBA00022574"/>
    </source>
</evidence>
<comment type="caution">
    <text evidence="10">The sequence shown here is derived from an EMBL/GenBank/DDBJ whole genome shotgun (WGS) entry which is preliminary data.</text>
</comment>
<dbReference type="Pfam" id="PF00400">
    <property type="entry name" value="WD40"/>
    <property type="match status" value="3"/>
</dbReference>
<dbReference type="GO" id="GO:0004672">
    <property type="term" value="F:protein kinase activity"/>
    <property type="evidence" value="ECO:0007669"/>
    <property type="project" value="InterPro"/>
</dbReference>
<evidence type="ECO:0000259" key="9">
    <source>
        <dbReference type="PROSITE" id="PS50011"/>
    </source>
</evidence>
<evidence type="ECO:0000256" key="5">
    <source>
        <dbReference type="PROSITE-ProRule" id="PRU00221"/>
    </source>
</evidence>
<keyword evidence="6" id="KW-0802">TPR repeat</keyword>
<dbReference type="SUPFAM" id="SSF50998">
    <property type="entry name" value="Quinoprotein alcohol dehydrogenase-like"/>
    <property type="match status" value="1"/>
</dbReference>
<dbReference type="AlphaFoldDB" id="A0A1V2IEJ2"/>
<keyword evidence="3 7" id="KW-0547">Nucleotide-binding</keyword>
<dbReference type="PANTHER" id="PTHR19848">
    <property type="entry name" value="WD40 REPEAT PROTEIN"/>
    <property type="match status" value="1"/>
</dbReference>
<evidence type="ECO:0000313" key="11">
    <source>
        <dbReference type="Proteomes" id="UP000188929"/>
    </source>
</evidence>
<dbReference type="InterPro" id="IPR011044">
    <property type="entry name" value="Quino_amine_DH_bsu"/>
</dbReference>
<dbReference type="PROSITE" id="PS50082">
    <property type="entry name" value="WD_REPEATS_2"/>
    <property type="match status" value="3"/>
</dbReference>
<dbReference type="Gene3D" id="2.130.10.10">
    <property type="entry name" value="YVTN repeat-like/Quinoprotein amine dehydrogenase"/>
    <property type="match status" value="4"/>
</dbReference>
<reference evidence="11" key="1">
    <citation type="submission" date="2016-10" db="EMBL/GenBank/DDBJ databases">
        <title>Frankia sp. NRRL B-16386 Genome sequencing.</title>
        <authorList>
            <person name="Ghodhbane-Gtari F."/>
            <person name="Swanson E."/>
            <person name="Gueddou A."/>
            <person name="Hezbri K."/>
            <person name="Ktari K."/>
            <person name="Nouioui I."/>
            <person name="Morris K."/>
            <person name="Simpson S."/>
            <person name="Abebe-Akele F."/>
            <person name="Thomas K."/>
            <person name="Gtari M."/>
            <person name="Tisa L.S."/>
        </authorList>
    </citation>
    <scope>NUCLEOTIDE SEQUENCE [LARGE SCALE GENOMIC DNA]</scope>
    <source>
        <strain evidence="11">NRRL B-16386</strain>
    </source>
</reference>
<dbReference type="Gene3D" id="1.10.510.10">
    <property type="entry name" value="Transferase(Phosphotransferase) domain 1"/>
    <property type="match status" value="1"/>
</dbReference>
<keyword evidence="1 5" id="KW-0853">WD repeat</keyword>
<gene>
    <name evidence="10" type="ORF">BL253_09320</name>
</gene>
<feature type="compositionally biased region" description="Low complexity" evidence="8">
    <location>
        <begin position="261"/>
        <end position="274"/>
    </location>
</feature>
<dbReference type="SMART" id="SM00220">
    <property type="entry name" value="S_TKc"/>
    <property type="match status" value="1"/>
</dbReference>
<dbReference type="InterPro" id="IPR008271">
    <property type="entry name" value="Ser/Thr_kinase_AS"/>
</dbReference>
<dbReference type="PROSITE" id="PS50005">
    <property type="entry name" value="TPR"/>
    <property type="match status" value="1"/>
</dbReference>
<feature type="region of interest" description="Disordered" evidence="8">
    <location>
        <begin position="257"/>
        <end position="280"/>
    </location>
</feature>
<protein>
    <recommendedName>
        <fullName evidence="9">Protein kinase domain-containing protein</fullName>
    </recommendedName>
</protein>
<dbReference type="PROSITE" id="PS00678">
    <property type="entry name" value="WD_REPEATS_1"/>
    <property type="match status" value="1"/>
</dbReference>
<dbReference type="InterPro" id="IPR017441">
    <property type="entry name" value="Protein_kinase_ATP_BS"/>
</dbReference>
<dbReference type="InterPro" id="IPR011009">
    <property type="entry name" value="Kinase-like_dom_sf"/>
</dbReference>
<evidence type="ECO:0000256" key="4">
    <source>
        <dbReference type="ARBA" id="ARBA00022840"/>
    </source>
</evidence>
<dbReference type="SMART" id="SM00320">
    <property type="entry name" value="WD40"/>
    <property type="match status" value="9"/>
</dbReference>
<name>A0A1V2IEJ2_9ACTN</name>
<evidence type="ECO:0000256" key="3">
    <source>
        <dbReference type="ARBA" id="ARBA00022741"/>
    </source>
</evidence>
<dbReference type="InterPro" id="IPR011047">
    <property type="entry name" value="Quinoprotein_ADH-like_sf"/>
</dbReference>
<dbReference type="SMART" id="SM00028">
    <property type="entry name" value="TPR"/>
    <property type="match status" value="1"/>
</dbReference>
<dbReference type="InterPro" id="IPR000719">
    <property type="entry name" value="Prot_kinase_dom"/>
</dbReference>
<dbReference type="SUPFAM" id="SSF48452">
    <property type="entry name" value="TPR-like"/>
    <property type="match status" value="1"/>
</dbReference>
<feature type="repeat" description="WD" evidence="5">
    <location>
        <begin position="515"/>
        <end position="556"/>
    </location>
</feature>
<proteinExistence type="predicted"/>
<dbReference type="PROSITE" id="PS00108">
    <property type="entry name" value="PROTEIN_KINASE_ST"/>
    <property type="match status" value="1"/>
</dbReference>
<dbReference type="InterPro" id="IPR001680">
    <property type="entry name" value="WD40_rpt"/>
</dbReference>
<evidence type="ECO:0000313" key="10">
    <source>
        <dbReference type="EMBL" id="ONH31430.1"/>
    </source>
</evidence>
<evidence type="ECO:0000256" key="2">
    <source>
        <dbReference type="ARBA" id="ARBA00022737"/>
    </source>
</evidence>
<dbReference type="PANTHER" id="PTHR19848:SF8">
    <property type="entry name" value="F-BOX AND WD REPEAT DOMAIN CONTAINING 7"/>
    <property type="match status" value="1"/>
</dbReference>
<dbReference type="GO" id="GO:0005524">
    <property type="term" value="F:ATP binding"/>
    <property type="evidence" value="ECO:0007669"/>
    <property type="project" value="UniProtKB-UniRule"/>
</dbReference>
<feature type="repeat" description="TPR" evidence="6">
    <location>
        <begin position="334"/>
        <end position="367"/>
    </location>
</feature>
<dbReference type="Proteomes" id="UP000188929">
    <property type="component" value="Unassembled WGS sequence"/>
</dbReference>
<feature type="repeat" description="WD" evidence="5">
    <location>
        <begin position="678"/>
        <end position="719"/>
    </location>
</feature>
<dbReference type="PROSITE" id="PS00107">
    <property type="entry name" value="PROTEIN_KINASE_ATP"/>
    <property type="match status" value="1"/>
</dbReference>
<dbReference type="PROSITE" id="PS50294">
    <property type="entry name" value="WD_REPEATS_REGION"/>
    <property type="match status" value="2"/>
</dbReference>
<dbReference type="CDD" id="cd14014">
    <property type="entry name" value="STKc_PknB_like"/>
    <property type="match status" value="1"/>
</dbReference>
<dbReference type="InterPro" id="IPR015943">
    <property type="entry name" value="WD40/YVTN_repeat-like_dom_sf"/>
</dbReference>
<dbReference type="InterPro" id="IPR019734">
    <property type="entry name" value="TPR_rpt"/>
</dbReference>
<dbReference type="SUPFAM" id="SSF50969">
    <property type="entry name" value="YVTN repeat-like/Quinoprotein amine dehydrogenase"/>
    <property type="match status" value="1"/>
</dbReference>
<keyword evidence="4 7" id="KW-0067">ATP-binding</keyword>
<feature type="repeat" description="WD" evidence="5">
    <location>
        <begin position="1090"/>
        <end position="1131"/>
    </location>
</feature>
<evidence type="ECO:0000256" key="8">
    <source>
        <dbReference type="SAM" id="MobiDB-lite"/>
    </source>
</evidence>
<feature type="domain" description="Protein kinase" evidence="9">
    <location>
        <begin position="18"/>
        <end position="311"/>
    </location>
</feature>
<feature type="binding site" evidence="7">
    <location>
        <position position="47"/>
    </location>
    <ligand>
        <name>ATP</name>
        <dbReference type="ChEBI" id="CHEBI:30616"/>
    </ligand>
</feature>
<accession>A0A1V2IEJ2</accession>
<keyword evidence="11" id="KW-1185">Reference proteome</keyword>
<sequence>MPRANRSGRGRPALRDQYDVLGLLGTGGMGTVHRVRHRAWNIDLAMKSPRPELLSDASKRESFVREAETWVSLDLHPHVVTCHYVQTFDDTPRIFVELVDGGSLHDRIQDGTLYRGGADEALARLLDTAIQFCWGLDAAHRRGLVHQDVKPGNVMLTADGIVKVTDFGLAKALSEVGPQTSDPLVPVPAPFGLVSVAGLTPAFCSPEQAARLPLDPRTDVWSWAASVLLMFTGRRTWAYGPLAGQALETCLRAAPADRGRPAGAGAPGRGRAPVGQPPAIPDGLGDVLGRCLRDDPAERPESMAEVAQLLLTVYQRELGRPCPHEPYAPVRGMADDLNNRALSFLELGRDDEAAAAWRQALDADPRHAATLYNFGVYRWRRGEVTDEMLLQQLATAAPGDADDWLPDFLRARVHLERRDRRNARVALARVSDQAEETRAPAVRAAVAELEERVEEAGDFRRVRTVDRQAFVEAMAVSGDGARTVVALRADGPDADSTWLVVEETRSGREVARIPALGHGGRVTAVAADRAATLAVTGSEDATARLWDLRGEALRQTVEPGGQVQDLWLSPDGERLLTATDRTLAAFDLTERRRLWVSPGSDVSFVAFSADGSLVGSGGYEQIALWDGRTGRCLTELDHGSDAFRGFGLSGDGRWLLAARASGRLSVWDVGERDWSHAFAGSGRELRNVLLDPTGRHALTNSHRDRVRLWDVPAGRCLRTFDALRLSDSFAVWTPDGRHVLFHGSRSTAVWECRARDVTSPYWPSRVRPGAPAVARRARSLTDRADAAWQLGDVAGTLAVVRRLRALPGHANLPETDEAWRKLGLRCEPVTIIGARLLRVLDHFQSWIQDLSLHGSGLWGHAVSGDGEVVRWDLERGEVTAQHRLTGSYLARIEPSGEQLTSATYQGDYTRVALSARAGERRFQETAGHAGPGAPLDLALSRDGRFGAAVSLDVIPGMAREGGAERRLVWLRAEMQPWVRAVLDELDAERPRGGAVLVWHHATGARVRRYLVDRGPRAVALSADGRLAAAAGDEALWLWDNATGRSLWSLRMARARFRQVELSADGRWLLAADHADLVLLDTVARRVVRRSAGHGAEVRALAMAEDGRIAVSADQDGEVRVWDPRDGQCLWSLRGPTEVTALTLSEDRRRLLVGYGDGGLHLWAFDWDLAPPDPARGAEVVRPDLEQFVALHTAAGWDPRPGAAYPRHPEPSSSGNLTDEQVRALFTRHGRAAYTEIDVRNLLTRLSRAGFGWIAPDAVHRLLREVTETAATGLAGNDYVC</sequence>
<dbReference type="Pfam" id="PF00069">
    <property type="entry name" value="Pkinase"/>
    <property type="match status" value="1"/>
</dbReference>
<dbReference type="EMBL" id="MOMC01000016">
    <property type="protein sequence ID" value="ONH31430.1"/>
    <property type="molecule type" value="Genomic_DNA"/>
</dbReference>
<organism evidence="10 11">
    <name type="scientific">Pseudofrankia asymbiotica</name>
    <dbReference type="NCBI Taxonomy" id="1834516"/>
    <lineage>
        <taxon>Bacteria</taxon>
        <taxon>Bacillati</taxon>
        <taxon>Actinomycetota</taxon>
        <taxon>Actinomycetes</taxon>
        <taxon>Frankiales</taxon>
        <taxon>Frankiaceae</taxon>
        <taxon>Pseudofrankia</taxon>
    </lineage>
</organism>
<dbReference type="InterPro" id="IPR019775">
    <property type="entry name" value="WD40_repeat_CS"/>
</dbReference>
<dbReference type="Gene3D" id="3.30.200.20">
    <property type="entry name" value="Phosphorylase Kinase, domain 1"/>
    <property type="match status" value="1"/>
</dbReference>
<evidence type="ECO:0000256" key="6">
    <source>
        <dbReference type="PROSITE-ProRule" id="PRU00339"/>
    </source>
</evidence>
<evidence type="ECO:0000256" key="7">
    <source>
        <dbReference type="PROSITE-ProRule" id="PRU10141"/>
    </source>
</evidence>